<evidence type="ECO:0000256" key="2">
    <source>
        <dbReference type="SAM" id="MobiDB-lite"/>
    </source>
</evidence>
<feature type="compositionally biased region" description="Polar residues" evidence="2">
    <location>
        <begin position="345"/>
        <end position="358"/>
    </location>
</feature>
<feature type="compositionally biased region" description="Low complexity" evidence="2">
    <location>
        <begin position="296"/>
        <end position="323"/>
    </location>
</feature>
<comment type="caution">
    <text evidence="3">The sequence shown here is derived from an EMBL/GenBank/DDBJ whole genome shotgun (WGS) entry which is preliminary data.</text>
</comment>
<feature type="compositionally biased region" description="Polar residues" evidence="2">
    <location>
        <begin position="475"/>
        <end position="506"/>
    </location>
</feature>
<protein>
    <submittedName>
        <fullName evidence="3">Uncharacterized protein</fullName>
    </submittedName>
</protein>
<feature type="region of interest" description="Disordered" evidence="2">
    <location>
        <begin position="50"/>
        <end position="73"/>
    </location>
</feature>
<sequence length="534" mass="59902">MNEADTSNNRAVMEFLNSANSLQPEQASCPFYSVVPSENTASQLPLLKPAEDKQHDPPAAASSPTIPTQPDWVAEPDNEKQTLIDAEFQKLLALNQELRTDNNDLYQQVEHLQDDLAESVKALEWQKRRSSVTESMLNQQAQELAAAQEQIQSLFQQLETATQTVQRQEIFIDTYKAQLQISQQRLAQLERECALLQTNYNEQSQQVLQSDNACRELRTRLMRQQRQTLQFKAALEKCLDTTVPSYDSLDETANNTPQTASHQTRFSKKARSLFPNVQPIRPWSAEPESFTNKIDYPWGKSSPPPSYGSNYPTSNPSSPWNWPNQENTPTPSQPPTFLETDEPTTSEGDFPSTPENISSLESSKLDEQLDSLIQMFFTSQSATASSASPNVAINVDSDRSDVPVWETWATTLEDDEEAETSPEEELVASEGEVTHTTSYASLADDFILSSENNSSLSFTLPVTKKTSEEPENDLLKTSQVNQVELSETELPQESYDNSTYENQSPSPVVYPERPPKGRTSLSSVELPNFRPNSQ</sequence>
<feature type="region of interest" description="Disordered" evidence="2">
    <location>
        <begin position="457"/>
        <end position="534"/>
    </location>
</feature>
<dbReference type="Proteomes" id="UP000662314">
    <property type="component" value="Unassembled WGS sequence"/>
</dbReference>
<dbReference type="EMBL" id="JAECZA010000158">
    <property type="protein sequence ID" value="MBH8575525.1"/>
    <property type="molecule type" value="Genomic_DNA"/>
</dbReference>
<evidence type="ECO:0000313" key="4">
    <source>
        <dbReference type="Proteomes" id="UP000662314"/>
    </source>
</evidence>
<feature type="region of interest" description="Disordered" evidence="2">
    <location>
        <begin position="249"/>
        <end position="271"/>
    </location>
</feature>
<dbReference type="RefSeq" id="WP_214434303.1">
    <property type="nucleotide sequence ID" value="NZ_CAWPUQ010000066.1"/>
</dbReference>
<feature type="region of interest" description="Disordered" evidence="2">
    <location>
        <begin position="295"/>
        <end position="358"/>
    </location>
</feature>
<feature type="compositionally biased region" description="Acidic residues" evidence="2">
    <location>
        <begin position="413"/>
        <end position="427"/>
    </location>
</feature>
<evidence type="ECO:0000313" key="3">
    <source>
        <dbReference type="EMBL" id="MBH8575525.1"/>
    </source>
</evidence>
<organism evidence="3 4">
    <name type="scientific">Dendronalium phyllosphericum CENA369</name>
    <dbReference type="NCBI Taxonomy" id="1725256"/>
    <lineage>
        <taxon>Bacteria</taxon>
        <taxon>Bacillati</taxon>
        <taxon>Cyanobacteriota</taxon>
        <taxon>Cyanophyceae</taxon>
        <taxon>Nostocales</taxon>
        <taxon>Nostocaceae</taxon>
        <taxon>Dendronalium</taxon>
        <taxon>Dendronalium phyllosphericum</taxon>
    </lineage>
</organism>
<accession>A0A8J7I9H8</accession>
<reference evidence="3 4" key="1">
    <citation type="journal article" date="2021" name="Int. J. Syst. Evol. Microbiol.">
        <title>Amazonocrinis nigriterrae gen. nov., sp. nov., Atlanticothrix silvestris gen. nov., sp. nov. and Dendronalium phyllosphericum gen. nov., sp. nov., nostocacean cyanobacteria from Brazilian environments.</title>
        <authorList>
            <person name="Alvarenga D.O."/>
            <person name="Andreote A.P.D."/>
            <person name="Branco L.H.Z."/>
            <person name="Delbaje E."/>
            <person name="Cruz R.B."/>
            <person name="Varani A.M."/>
            <person name="Fiore M.F."/>
        </authorList>
    </citation>
    <scope>NUCLEOTIDE SEQUENCE [LARGE SCALE GENOMIC DNA]</scope>
    <source>
        <strain evidence="3 4">CENA369</strain>
    </source>
</reference>
<keyword evidence="4" id="KW-1185">Reference proteome</keyword>
<proteinExistence type="predicted"/>
<feature type="compositionally biased region" description="Polar residues" evidence="2">
    <location>
        <begin position="251"/>
        <end position="264"/>
    </location>
</feature>
<feature type="compositionally biased region" description="Polar residues" evidence="2">
    <location>
        <begin position="519"/>
        <end position="534"/>
    </location>
</feature>
<evidence type="ECO:0000256" key="1">
    <source>
        <dbReference type="SAM" id="Coils"/>
    </source>
</evidence>
<feature type="region of interest" description="Disordered" evidence="2">
    <location>
        <begin position="413"/>
        <end position="434"/>
    </location>
</feature>
<dbReference type="AlphaFoldDB" id="A0A8J7I9H8"/>
<feature type="coiled-coil region" evidence="1">
    <location>
        <begin position="95"/>
        <end position="206"/>
    </location>
</feature>
<gene>
    <name evidence="3" type="ORF">I8752_21435</name>
</gene>
<keyword evidence="1" id="KW-0175">Coiled coil</keyword>
<name>A0A8J7I9H8_9NOST</name>